<dbReference type="Gene3D" id="1.10.10.10">
    <property type="entry name" value="Winged helix-like DNA-binding domain superfamily/Winged helix DNA-binding domain"/>
    <property type="match status" value="1"/>
</dbReference>
<dbReference type="Pfam" id="PF00196">
    <property type="entry name" value="GerE"/>
    <property type="match status" value="1"/>
</dbReference>
<dbReference type="GO" id="GO:0000160">
    <property type="term" value="P:phosphorelay signal transduction system"/>
    <property type="evidence" value="ECO:0007669"/>
    <property type="project" value="InterPro"/>
</dbReference>
<keyword evidence="1" id="KW-0805">Transcription regulation</keyword>
<organism evidence="7 8">
    <name type="scientific">Bradyrhizobium macuxiense</name>
    <dbReference type="NCBI Taxonomy" id="1755647"/>
    <lineage>
        <taxon>Bacteria</taxon>
        <taxon>Pseudomonadati</taxon>
        <taxon>Pseudomonadota</taxon>
        <taxon>Alphaproteobacteria</taxon>
        <taxon>Hyphomicrobiales</taxon>
        <taxon>Nitrobacteraceae</taxon>
        <taxon>Bradyrhizobium</taxon>
    </lineage>
</organism>
<dbReference type="SMART" id="SM00448">
    <property type="entry name" value="REC"/>
    <property type="match status" value="1"/>
</dbReference>
<evidence type="ECO:0000313" key="7">
    <source>
        <dbReference type="EMBL" id="KWV60518.1"/>
    </source>
</evidence>
<dbReference type="PROSITE" id="PS50043">
    <property type="entry name" value="HTH_LUXR_2"/>
    <property type="match status" value="1"/>
</dbReference>
<dbReference type="RefSeq" id="WP_066500652.1">
    <property type="nucleotide sequence ID" value="NZ_LNCU01000019.1"/>
</dbReference>
<dbReference type="SUPFAM" id="SSF46894">
    <property type="entry name" value="C-terminal effector domain of the bipartite response regulators"/>
    <property type="match status" value="1"/>
</dbReference>
<feature type="domain" description="HTH luxR-type" evidence="5">
    <location>
        <begin position="135"/>
        <end position="200"/>
    </location>
</feature>
<reference evidence="7 8" key="1">
    <citation type="submission" date="2015-11" db="EMBL/GenBank/DDBJ databases">
        <title>Draft Genome Sequence of the Strain BR 10303 (Bradyrhizobium sp.) isolated from nodules of Centrolobium paraense.</title>
        <authorList>
            <person name="Zelli J.E."/>
            <person name="Simoes-Araujo J.L."/>
            <person name="Barauna A.C."/>
            <person name="Silva K."/>
        </authorList>
    </citation>
    <scope>NUCLEOTIDE SEQUENCE [LARGE SCALE GENOMIC DNA]</scope>
    <source>
        <strain evidence="7 8">BR 10303</strain>
    </source>
</reference>
<evidence type="ECO:0000256" key="3">
    <source>
        <dbReference type="ARBA" id="ARBA00023163"/>
    </source>
</evidence>
<dbReference type="Gene3D" id="3.40.50.2300">
    <property type="match status" value="1"/>
</dbReference>
<protein>
    <submittedName>
        <fullName evidence="7">LuxR family transcriptional regulator</fullName>
    </submittedName>
</protein>
<dbReference type="InterPro" id="IPR000792">
    <property type="entry name" value="Tscrpt_reg_LuxR_C"/>
</dbReference>
<dbReference type="PROSITE" id="PS50110">
    <property type="entry name" value="RESPONSE_REGULATORY"/>
    <property type="match status" value="1"/>
</dbReference>
<dbReference type="Pfam" id="PF00072">
    <property type="entry name" value="Response_reg"/>
    <property type="match status" value="1"/>
</dbReference>
<dbReference type="PANTHER" id="PTHR44688:SF16">
    <property type="entry name" value="DNA-BINDING TRANSCRIPTIONAL ACTIVATOR DEVR_DOSR"/>
    <property type="match status" value="1"/>
</dbReference>
<evidence type="ECO:0000256" key="2">
    <source>
        <dbReference type="ARBA" id="ARBA00023125"/>
    </source>
</evidence>
<feature type="domain" description="Response regulatory" evidence="6">
    <location>
        <begin position="4"/>
        <end position="119"/>
    </location>
</feature>
<sequence length="210" mass="23152">MPGYVHVVDDDTSFRTAIERRLKLAGYDVAVYSSAQELLDRLPDNHGLGCILLDVRIPGLSGPELQSRLIELGSTLPIVFLTGHADTETTVRAIKAGAEDFLIKPVSSEQLIGAIERAMARQKLALSQRSKLEALRALIATLTPRERQVFELIVRGKINKQIAHELGTTERTVKAHRHEVMEKMQVQSLAELVSIAERLGMLDPAASQRG</sequence>
<dbReference type="PRINTS" id="PR00038">
    <property type="entry name" value="HTHLUXR"/>
</dbReference>
<dbReference type="InterPro" id="IPR036388">
    <property type="entry name" value="WH-like_DNA-bd_sf"/>
</dbReference>
<proteinExistence type="predicted"/>
<evidence type="ECO:0000256" key="4">
    <source>
        <dbReference type="PROSITE-ProRule" id="PRU00169"/>
    </source>
</evidence>
<dbReference type="GO" id="GO:0003677">
    <property type="term" value="F:DNA binding"/>
    <property type="evidence" value="ECO:0007669"/>
    <property type="project" value="UniProtKB-KW"/>
</dbReference>
<dbReference type="PANTHER" id="PTHR44688">
    <property type="entry name" value="DNA-BINDING TRANSCRIPTIONAL ACTIVATOR DEVR_DOSR"/>
    <property type="match status" value="1"/>
</dbReference>
<evidence type="ECO:0000259" key="6">
    <source>
        <dbReference type="PROSITE" id="PS50110"/>
    </source>
</evidence>
<dbReference type="CDD" id="cd06170">
    <property type="entry name" value="LuxR_C_like"/>
    <property type="match status" value="1"/>
</dbReference>
<name>A0A109K4M9_9BRAD</name>
<comment type="caution">
    <text evidence="7">The sequence shown here is derived from an EMBL/GenBank/DDBJ whole genome shotgun (WGS) entry which is preliminary data.</text>
</comment>
<keyword evidence="4" id="KW-0597">Phosphoprotein</keyword>
<keyword evidence="8" id="KW-1185">Reference proteome</keyword>
<dbReference type="InterPro" id="IPR016032">
    <property type="entry name" value="Sig_transdc_resp-reg_C-effctor"/>
</dbReference>
<dbReference type="SMART" id="SM00421">
    <property type="entry name" value="HTH_LUXR"/>
    <property type="match status" value="1"/>
</dbReference>
<keyword evidence="3" id="KW-0804">Transcription</keyword>
<dbReference type="GO" id="GO:0006355">
    <property type="term" value="P:regulation of DNA-templated transcription"/>
    <property type="evidence" value="ECO:0007669"/>
    <property type="project" value="InterPro"/>
</dbReference>
<evidence type="ECO:0000313" key="8">
    <source>
        <dbReference type="Proteomes" id="UP000057737"/>
    </source>
</evidence>
<dbReference type="SUPFAM" id="SSF52172">
    <property type="entry name" value="CheY-like"/>
    <property type="match status" value="1"/>
</dbReference>
<feature type="modified residue" description="4-aspartylphosphate" evidence="4">
    <location>
        <position position="54"/>
    </location>
</feature>
<evidence type="ECO:0000256" key="1">
    <source>
        <dbReference type="ARBA" id="ARBA00023015"/>
    </source>
</evidence>
<evidence type="ECO:0000259" key="5">
    <source>
        <dbReference type="PROSITE" id="PS50043"/>
    </source>
</evidence>
<dbReference type="InterPro" id="IPR011006">
    <property type="entry name" value="CheY-like_superfamily"/>
</dbReference>
<gene>
    <name evidence="7" type="ORF">AS156_29085</name>
</gene>
<dbReference type="AlphaFoldDB" id="A0A109K4M9"/>
<keyword evidence="2" id="KW-0238">DNA-binding</keyword>
<dbReference type="EMBL" id="LNCU01000019">
    <property type="protein sequence ID" value="KWV60518.1"/>
    <property type="molecule type" value="Genomic_DNA"/>
</dbReference>
<accession>A0A109K4M9</accession>
<dbReference type="InterPro" id="IPR001789">
    <property type="entry name" value="Sig_transdc_resp-reg_receiver"/>
</dbReference>
<dbReference type="Proteomes" id="UP000057737">
    <property type="component" value="Unassembled WGS sequence"/>
</dbReference>